<dbReference type="AlphaFoldDB" id="E6ST59"/>
<dbReference type="STRING" id="693979.Bache_3341"/>
<dbReference type="KEGG" id="bhl:Bache_3341"/>
<dbReference type="InterPro" id="IPR041492">
    <property type="entry name" value="HAD_2"/>
</dbReference>
<reference key="1">
    <citation type="submission" date="2010-11" db="EMBL/GenBank/DDBJ databases">
        <title>The complete genome of Bacteroides helcogenes P 36-108.</title>
        <authorList>
            <consortium name="US DOE Joint Genome Institute (JGI-PGF)"/>
            <person name="Lucas S."/>
            <person name="Copeland A."/>
            <person name="Lapidus A."/>
            <person name="Bruce D."/>
            <person name="Goodwin L."/>
            <person name="Pitluck S."/>
            <person name="Kyrpides N."/>
            <person name="Mavromatis K."/>
            <person name="Ivanova N."/>
            <person name="Zeytun A."/>
            <person name="Brettin T."/>
            <person name="Detter J.C."/>
            <person name="Tapia R."/>
            <person name="Han C."/>
            <person name="Land M."/>
            <person name="Hauser L."/>
            <person name="Markowitz V."/>
            <person name="Cheng J.-F."/>
            <person name="Hugenholtz P."/>
            <person name="Woyke T."/>
            <person name="Wu D."/>
            <person name="Gronow S."/>
            <person name="Wellnitz S."/>
            <person name="Brambilla E."/>
            <person name="Klenk H.-P."/>
            <person name="Eisen J.A."/>
        </authorList>
    </citation>
    <scope>NUCLEOTIDE SEQUENCE</scope>
    <source>
        <strain>P 36-108</strain>
    </source>
</reference>
<reference evidence="1 2" key="2">
    <citation type="journal article" date="2011" name="Stand. Genomic Sci.">
        <title>Complete genome sequence of Bacteroides helcogenes type strain (P 36-108).</title>
        <authorList>
            <person name="Pati A."/>
            <person name="Gronow S."/>
            <person name="Zeytun A."/>
            <person name="Lapidus A."/>
            <person name="Nolan M."/>
            <person name="Hammon N."/>
            <person name="Deshpande S."/>
            <person name="Cheng J.F."/>
            <person name="Tapia R."/>
            <person name="Han C."/>
            <person name="Goodwin L."/>
            <person name="Pitluck S."/>
            <person name="Liolios K."/>
            <person name="Pagani I."/>
            <person name="Ivanova N."/>
            <person name="Mavromatis K."/>
            <person name="Chen A."/>
            <person name="Palaniappan K."/>
            <person name="Land M."/>
            <person name="Hauser L."/>
            <person name="Chang Y.J."/>
            <person name="Jeffries C.D."/>
            <person name="Detter J.C."/>
            <person name="Brambilla E."/>
            <person name="Rohde M."/>
            <person name="Goker M."/>
            <person name="Woyke T."/>
            <person name="Bristow J."/>
            <person name="Eisen J.A."/>
            <person name="Markowitz V."/>
            <person name="Hugenholtz P."/>
            <person name="Kyrpides N.C."/>
            <person name="Klenk H.P."/>
            <person name="Lucas S."/>
        </authorList>
    </citation>
    <scope>NUCLEOTIDE SEQUENCE [LARGE SCALE GENOMIC DNA]</scope>
    <source>
        <strain evidence="2">ATCC 35417 / DSM 20613 / JCM 6297 / CCUG 15421 / P 36-108</strain>
    </source>
</reference>
<dbReference type="SFLD" id="SFLDG01135">
    <property type="entry name" value="C1.5.6:_HAD__Beta-PGM__Phospha"/>
    <property type="match status" value="1"/>
</dbReference>
<dbReference type="InterPro" id="IPR006439">
    <property type="entry name" value="HAD-SF_hydro_IA"/>
</dbReference>
<dbReference type="InterPro" id="IPR051806">
    <property type="entry name" value="HAD-like_SPP"/>
</dbReference>
<dbReference type="PRINTS" id="PR00413">
    <property type="entry name" value="HADHALOGNASE"/>
</dbReference>
<organism evidence="1 2">
    <name type="scientific">Bacteroides helcogenes (strain ATCC 35417 / DSM 20613 / JCM 6297 / CCUG 15421 / P 36-108)</name>
    <dbReference type="NCBI Taxonomy" id="693979"/>
    <lineage>
        <taxon>Bacteria</taxon>
        <taxon>Pseudomonadati</taxon>
        <taxon>Bacteroidota</taxon>
        <taxon>Bacteroidia</taxon>
        <taxon>Bacteroidales</taxon>
        <taxon>Bacteroidaceae</taxon>
        <taxon>Bacteroides</taxon>
    </lineage>
</organism>
<dbReference type="Gene3D" id="3.40.50.1000">
    <property type="entry name" value="HAD superfamily/HAD-like"/>
    <property type="match status" value="1"/>
</dbReference>
<dbReference type="EMBL" id="CP002352">
    <property type="protein sequence ID" value="ADV45263.1"/>
    <property type="molecule type" value="Genomic_DNA"/>
</dbReference>
<dbReference type="SUPFAM" id="SSF56784">
    <property type="entry name" value="HAD-like"/>
    <property type="match status" value="1"/>
</dbReference>
<keyword evidence="2" id="KW-1185">Reference proteome</keyword>
<dbReference type="Proteomes" id="UP000008630">
    <property type="component" value="Chromosome"/>
</dbReference>
<dbReference type="HOGENOM" id="CLU_045011_13_4_10"/>
<dbReference type="OrthoDB" id="9797743at2"/>
<dbReference type="eggNOG" id="COG0637">
    <property type="taxonomic scope" value="Bacteria"/>
</dbReference>
<dbReference type="NCBIfam" id="TIGR01509">
    <property type="entry name" value="HAD-SF-IA-v3"/>
    <property type="match status" value="1"/>
</dbReference>
<dbReference type="PATRIC" id="fig|693979.3.peg.3507"/>
<name>E6ST59_BACT6</name>
<dbReference type="SFLD" id="SFLDS00003">
    <property type="entry name" value="Haloacid_Dehalogenase"/>
    <property type="match status" value="1"/>
</dbReference>
<dbReference type="Gene3D" id="1.10.150.240">
    <property type="entry name" value="Putative phosphatase, domain 2"/>
    <property type="match status" value="1"/>
</dbReference>
<dbReference type="PANTHER" id="PTHR43481:SF4">
    <property type="entry name" value="GLYCEROL-1-PHOSPHATE PHOSPHOHYDROLASE 1-RELATED"/>
    <property type="match status" value="1"/>
</dbReference>
<dbReference type="Pfam" id="PF13419">
    <property type="entry name" value="HAD_2"/>
    <property type="match status" value="1"/>
</dbReference>
<dbReference type="PANTHER" id="PTHR43481">
    <property type="entry name" value="FRUCTOSE-1-PHOSPHATE PHOSPHATASE"/>
    <property type="match status" value="1"/>
</dbReference>
<dbReference type="SFLD" id="SFLDG01129">
    <property type="entry name" value="C1.5:_HAD__Beta-PGM__Phosphata"/>
    <property type="match status" value="1"/>
</dbReference>
<dbReference type="InterPro" id="IPR023214">
    <property type="entry name" value="HAD_sf"/>
</dbReference>
<evidence type="ECO:0000313" key="2">
    <source>
        <dbReference type="Proteomes" id="UP000008630"/>
    </source>
</evidence>
<dbReference type="InterPro" id="IPR036412">
    <property type="entry name" value="HAD-like_sf"/>
</dbReference>
<accession>E6ST59</accession>
<keyword evidence="1" id="KW-0378">Hydrolase</keyword>
<proteinExistence type="predicted"/>
<dbReference type="InterPro" id="IPR023198">
    <property type="entry name" value="PGP-like_dom2"/>
</dbReference>
<dbReference type="RefSeq" id="WP_013548850.1">
    <property type="nucleotide sequence ID" value="NC_014933.1"/>
</dbReference>
<protein>
    <submittedName>
        <fullName evidence="1">HAD-superfamily hydrolase, subfamily IA, variant 3</fullName>
    </submittedName>
</protein>
<evidence type="ECO:0000313" key="1">
    <source>
        <dbReference type="EMBL" id="ADV45263.1"/>
    </source>
</evidence>
<dbReference type="GO" id="GO:0050308">
    <property type="term" value="F:sugar-phosphatase activity"/>
    <property type="evidence" value="ECO:0007669"/>
    <property type="project" value="TreeGrafter"/>
</dbReference>
<sequence length="250" mass="28092">MFEESIARYLEKHGHSNIRLKAVLFDMDGVLFNSMPYHADAWHKVMEHHGLHLSREEAYMHEGRTGAATINIVYQRQYGKDATPEMIESIYAEKSAEFNKHSEPERMTGSWEVLQKIKEAGLIPVLVTGSGQHSLLERLAHNFPGMFQRERMVTAFDVKYGKPHPEPYLLGLERVGVKANEAIVVENAPIGVQAGVAAGIFTVAVNTGPLDKQVLLDAGADLLFSSMQDFCDNWEKLHGKLNRLHTPLPY</sequence>
<gene>
    <name evidence="1" type="ordered locus">Bache_3341</name>
</gene>